<feature type="compositionally biased region" description="Basic and acidic residues" evidence="1">
    <location>
        <begin position="44"/>
        <end position="53"/>
    </location>
</feature>
<evidence type="ECO:0000313" key="3">
    <source>
        <dbReference type="Proteomes" id="UP000059680"/>
    </source>
</evidence>
<reference evidence="2 3" key="2">
    <citation type="journal article" date="2013" name="Plant Cell Physiol.">
        <title>Rice Annotation Project Database (RAP-DB): an integrative and interactive database for rice genomics.</title>
        <authorList>
            <person name="Sakai H."/>
            <person name="Lee S.S."/>
            <person name="Tanaka T."/>
            <person name="Numa H."/>
            <person name="Kim J."/>
            <person name="Kawahara Y."/>
            <person name="Wakimoto H."/>
            <person name="Yang C.C."/>
            <person name="Iwamoto M."/>
            <person name="Abe T."/>
            <person name="Yamada Y."/>
            <person name="Muto A."/>
            <person name="Inokuchi H."/>
            <person name="Ikemura T."/>
            <person name="Matsumoto T."/>
            <person name="Sasaki T."/>
            <person name="Itoh T."/>
        </authorList>
    </citation>
    <scope>NUCLEOTIDE SEQUENCE [LARGE SCALE GENOMIC DNA]</scope>
    <source>
        <strain evidence="3">cv. Nipponbare</strain>
    </source>
</reference>
<proteinExistence type="predicted"/>
<sequence length="120" mass="13395">MTVAVARAAPRWSPTSPSPTMGLGLAAKETKKVWHGRAAAAGEAARRDTEATARRSRARRRPAMAARATASGGRRRRRRRWVLICGKVRVLLAKVEPRWWASSRSRESEEESLMRGISYI</sequence>
<protein>
    <submittedName>
        <fullName evidence="2">Os10g0483800 protein</fullName>
    </submittedName>
</protein>
<reference evidence="3" key="1">
    <citation type="journal article" date="2005" name="Nature">
        <title>The map-based sequence of the rice genome.</title>
        <authorList>
            <consortium name="International rice genome sequencing project (IRGSP)"/>
            <person name="Matsumoto T."/>
            <person name="Wu J."/>
            <person name="Kanamori H."/>
            <person name="Katayose Y."/>
            <person name="Fujisawa M."/>
            <person name="Namiki N."/>
            <person name="Mizuno H."/>
            <person name="Yamamoto K."/>
            <person name="Antonio B.A."/>
            <person name="Baba T."/>
            <person name="Sakata K."/>
            <person name="Nagamura Y."/>
            <person name="Aoki H."/>
            <person name="Arikawa K."/>
            <person name="Arita K."/>
            <person name="Bito T."/>
            <person name="Chiden Y."/>
            <person name="Fujitsuka N."/>
            <person name="Fukunaka R."/>
            <person name="Hamada M."/>
            <person name="Harada C."/>
            <person name="Hayashi A."/>
            <person name="Hijishita S."/>
            <person name="Honda M."/>
            <person name="Hosokawa S."/>
            <person name="Ichikawa Y."/>
            <person name="Idonuma A."/>
            <person name="Iijima M."/>
            <person name="Ikeda M."/>
            <person name="Ikeno M."/>
            <person name="Ito K."/>
            <person name="Ito S."/>
            <person name="Ito T."/>
            <person name="Ito Y."/>
            <person name="Ito Y."/>
            <person name="Iwabuchi A."/>
            <person name="Kamiya K."/>
            <person name="Karasawa W."/>
            <person name="Kurita K."/>
            <person name="Katagiri S."/>
            <person name="Kikuta A."/>
            <person name="Kobayashi H."/>
            <person name="Kobayashi N."/>
            <person name="Machita K."/>
            <person name="Maehara T."/>
            <person name="Masukawa M."/>
            <person name="Mizubayashi T."/>
            <person name="Mukai Y."/>
            <person name="Nagasaki H."/>
            <person name="Nagata Y."/>
            <person name="Naito S."/>
            <person name="Nakashima M."/>
            <person name="Nakama Y."/>
            <person name="Nakamichi Y."/>
            <person name="Nakamura M."/>
            <person name="Meguro A."/>
            <person name="Negishi M."/>
            <person name="Ohta I."/>
            <person name="Ohta T."/>
            <person name="Okamoto M."/>
            <person name="Ono N."/>
            <person name="Saji S."/>
            <person name="Sakaguchi M."/>
            <person name="Sakai K."/>
            <person name="Shibata M."/>
            <person name="Shimokawa T."/>
            <person name="Song J."/>
            <person name="Takazaki Y."/>
            <person name="Terasawa K."/>
            <person name="Tsugane M."/>
            <person name="Tsuji K."/>
            <person name="Ueda S."/>
            <person name="Waki K."/>
            <person name="Yamagata H."/>
            <person name="Yamamoto M."/>
            <person name="Yamamoto S."/>
            <person name="Yamane H."/>
            <person name="Yoshiki S."/>
            <person name="Yoshihara R."/>
            <person name="Yukawa K."/>
            <person name="Zhong H."/>
            <person name="Yano M."/>
            <person name="Yuan Q."/>
            <person name="Ouyang S."/>
            <person name="Liu J."/>
            <person name="Jones K.M."/>
            <person name="Gansberger K."/>
            <person name="Moffat K."/>
            <person name="Hill J."/>
            <person name="Bera J."/>
            <person name="Fadrosh D."/>
            <person name="Jin S."/>
            <person name="Johri S."/>
            <person name="Kim M."/>
            <person name="Overton L."/>
            <person name="Reardon M."/>
            <person name="Tsitrin T."/>
            <person name="Vuong H."/>
            <person name="Weaver B."/>
            <person name="Ciecko A."/>
            <person name="Tallon L."/>
            <person name="Jackson J."/>
            <person name="Pai G."/>
            <person name="Aken S.V."/>
            <person name="Utterback T."/>
            <person name="Reidmuller S."/>
            <person name="Feldblyum T."/>
            <person name="Hsiao J."/>
            <person name="Zismann V."/>
            <person name="Iobst S."/>
            <person name="de Vazeille A.R."/>
            <person name="Buell C.R."/>
            <person name="Ying K."/>
            <person name="Li Y."/>
            <person name="Lu T."/>
            <person name="Huang Y."/>
            <person name="Zhao Q."/>
            <person name="Feng Q."/>
            <person name="Zhang L."/>
            <person name="Zhu J."/>
            <person name="Weng Q."/>
            <person name="Mu J."/>
            <person name="Lu Y."/>
            <person name="Fan D."/>
            <person name="Liu Y."/>
            <person name="Guan J."/>
            <person name="Zhang Y."/>
            <person name="Yu S."/>
            <person name="Liu X."/>
            <person name="Zhang Y."/>
            <person name="Hong G."/>
            <person name="Han B."/>
            <person name="Choisne N."/>
            <person name="Demange N."/>
            <person name="Orjeda G."/>
            <person name="Samain S."/>
            <person name="Cattolico L."/>
            <person name="Pelletier E."/>
            <person name="Couloux A."/>
            <person name="Segurens B."/>
            <person name="Wincker P."/>
            <person name="D'Hont A."/>
            <person name="Scarpelli C."/>
            <person name="Weissenbach J."/>
            <person name="Salanoubat M."/>
            <person name="Quetier F."/>
            <person name="Yu Y."/>
            <person name="Kim H.R."/>
            <person name="Rambo T."/>
            <person name="Currie J."/>
            <person name="Collura K."/>
            <person name="Luo M."/>
            <person name="Yang T."/>
            <person name="Ammiraju J.S.S."/>
            <person name="Engler F."/>
            <person name="Soderlund C."/>
            <person name="Wing R.A."/>
            <person name="Palmer L.E."/>
            <person name="de la Bastide M."/>
            <person name="Spiegel L."/>
            <person name="Nascimento L."/>
            <person name="Zutavern T."/>
            <person name="O'Shaughnessy A."/>
            <person name="Dike S."/>
            <person name="Dedhia N."/>
            <person name="Preston R."/>
            <person name="Balija V."/>
            <person name="McCombie W.R."/>
            <person name="Chow T."/>
            <person name="Chen H."/>
            <person name="Chung M."/>
            <person name="Chen C."/>
            <person name="Shaw J."/>
            <person name="Wu H."/>
            <person name="Hsiao K."/>
            <person name="Chao Y."/>
            <person name="Chu M."/>
            <person name="Cheng C."/>
            <person name="Hour A."/>
            <person name="Lee P."/>
            <person name="Lin S."/>
            <person name="Lin Y."/>
            <person name="Liou J."/>
            <person name="Liu S."/>
            <person name="Hsing Y."/>
            <person name="Raghuvanshi S."/>
            <person name="Mohanty A."/>
            <person name="Bharti A.K."/>
            <person name="Gaur A."/>
            <person name="Gupta V."/>
            <person name="Kumar D."/>
            <person name="Ravi V."/>
            <person name="Vij S."/>
            <person name="Kapur A."/>
            <person name="Khurana P."/>
            <person name="Khurana P."/>
            <person name="Khurana J.P."/>
            <person name="Tyagi A.K."/>
            <person name="Gaikwad K."/>
            <person name="Singh A."/>
            <person name="Dalal V."/>
            <person name="Srivastava S."/>
            <person name="Dixit A."/>
            <person name="Pal A.K."/>
            <person name="Ghazi I.A."/>
            <person name="Yadav M."/>
            <person name="Pandit A."/>
            <person name="Bhargava A."/>
            <person name="Sureshbabu K."/>
            <person name="Batra K."/>
            <person name="Sharma T.R."/>
            <person name="Mohapatra T."/>
            <person name="Singh N.K."/>
            <person name="Messing J."/>
            <person name="Nelson A.B."/>
            <person name="Fuks G."/>
            <person name="Kavchok S."/>
            <person name="Keizer G."/>
            <person name="Linton E."/>
            <person name="Llaca V."/>
            <person name="Song R."/>
            <person name="Tanyolac B."/>
            <person name="Young S."/>
            <person name="Ho-Il K."/>
            <person name="Hahn J.H."/>
            <person name="Sangsakoo G."/>
            <person name="Vanavichit A."/>
            <person name="de Mattos Luiz.A.T."/>
            <person name="Zimmer P.D."/>
            <person name="Malone G."/>
            <person name="Dellagostin O."/>
            <person name="de Oliveira A.C."/>
            <person name="Bevan M."/>
            <person name="Bancroft I."/>
            <person name="Minx P."/>
            <person name="Cordum H."/>
            <person name="Wilson R."/>
            <person name="Cheng Z."/>
            <person name="Jin W."/>
            <person name="Jiang J."/>
            <person name="Leong S.A."/>
            <person name="Iwama H."/>
            <person name="Gojobori T."/>
            <person name="Itoh T."/>
            <person name="Niimura Y."/>
            <person name="Fujii Y."/>
            <person name="Habara T."/>
            <person name="Sakai H."/>
            <person name="Sato Y."/>
            <person name="Wilson G."/>
            <person name="Kumar K."/>
            <person name="McCouch S."/>
            <person name="Juretic N."/>
            <person name="Hoen D."/>
            <person name="Wright S."/>
            <person name="Bruskiewich R."/>
            <person name="Bureau T."/>
            <person name="Miyao A."/>
            <person name="Hirochika H."/>
            <person name="Nishikawa T."/>
            <person name="Kadowaki K."/>
            <person name="Sugiura M."/>
            <person name="Burr B."/>
            <person name="Sasaki T."/>
        </authorList>
    </citation>
    <scope>NUCLEOTIDE SEQUENCE [LARGE SCALE GENOMIC DNA]</scope>
    <source>
        <strain evidence="3">cv. Nipponbare</strain>
    </source>
</reference>
<organism evidence="2 3">
    <name type="scientific">Oryza sativa subsp. japonica</name>
    <name type="common">Rice</name>
    <dbReference type="NCBI Taxonomy" id="39947"/>
    <lineage>
        <taxon>Eukaryota</taxon>
        <taxon>Viridiplantae</taxon>
        <taxon>Streptophyta</taxon>
        <taxon>Embryophyta</taxon>
        <taxon>Tracheophyta</taxon>
        <taxon>Spermatophyta</taxon>
        <taxon>Magnoliopsida</taxon>
        <taxon>Liliopsida</taxon>
        <taxon>Poales</taxon>
        <taxon>Poaceae</taxon>
        <taxon>BOP clade</taxon>
        <taxon>Oryzoideae</taxon>
        <taxon>Oryzeae</taxon>
        <taxon>Oryzinae</taxon>
        <taxon>Oryza</taxon>
        <taxon>Oryza sativa</taxon>
    </lineage>
</organism>
<accession>A0A0N7KRZ1</accession>
<dbReference type="EMBL" id="AP014966">
    <property type="protein sequence ID" value="BAT11362.1"/>
    <property type="molecule type" value="Genomic_DNA"/>
</dbReference>
<keyword evidence="3" id="KW-1185">Reference proteome</keyword>
<evidence type="ECO:0000256" key="1">
    <source>
        <dbReference type="SAM" id="MobiDB-lite"/>
    </source>
</evidence>
<dbReference type="PaxDb" id="39947-A0A0N7KRZ1"/>
<dbReference type="InParanoid" id="A0A0N7KRZ1"/>
<feature type="compositionally biased region" description="Low complexity" evidence="1">
    <location>
        <begin position="63"/>
        <end position="72"/>
    </location>
</feature>
<feature type="region of interest" description="Disordered" evidence="1">
    <location>
        <begin position="1"/>
        <end position="23"/>
    </location>
</feature>
<dbReference type="Gramene" id="Os10t0483800-00">
    <property type="protein sequence ID" value="Os10t0483800-00"/>
    <property type="gene ID" value="Os10g0483800"/>
</dbReference>
<reference evidence="2 3" key="3">
    <citation type="journal article" date="2013" name="Rice">
        <title>Improvement of the Oryza sativa Nipponbare reference genome using next generation sequence and optical map data.</title>
        <authorList>
            <person name="Kawahara Y."/>
            <person name="de la Bastide M."/>
            <person name="Hamilton J.P."/>
            <person name="Kanamori H."/>
            <person name="McCombie W.R."/>
            <person name="Ouyang S."/>
            <person name="Schwartz D.C."/>
            <person name="Tanaka T."/>
            <person name="Wu J."/>
            <person name="Zhou S."/>
            <person name="Childs K.L."/>
            <person name="Davidson R.M."/>
            <person name="Lin H."/>
            <person name="Quesada-Ocampo L."/>
            <person name="Vaillancourt B."/>
            <person name="Sakai H."/>
            <person name="Lee S.S."/>
            <person name="Kim J."/>
            <person name="Numa H."/>
            <person name="Itoh T."/>
            <person name="Buell C.R."/>
            <person name="Matsumoto T."/>
        </authorList>
    </citation>
    <scope>NUCLEOTIDE SEQUENCE [LARGE SCALE GENOMIC DNA]</scope>
    <source>
        <strain evidence="3">cv. Nipponbare</strain>
    </source>
</reference>
<feature type="region of interest" description="Disordered" evidence="1">
    <location>
        <begin position="37"/>
        <end position="76"/>
    </location>
</feature>
<name>A0A0N7KRZ1_ORYSJ</name>
<feature type="region of interest" description="Disordered" evidence="1">
    <location>
        <begin position="100"/>
        <end position="120"/>
    </location>
</feature>
<dbReference type="Proteomes" id="UP000059680">
    <property type="component" value="Chromosome 10"/>
</dbReference>
<dbReference type="AlphaFoldDB" id="A0A0N7KRZ1"/>
<evidence type="ECO:0000313" key="2">
    <source>
        <dbReference type="EMBL" id="BAT11362.1"/>
    </source>
</evidence>
<gene>
    <name evidence="2" type="ordered locus">Os10g0483800</name>
    <name evidence="2" type="ORF">OSNPB_100483800</name>
</gene>